<dbReference type="VEuPathDB" id="MicrosporidiaDB:TUBRATIS_26990"/>
<comment type="caution">
    <text evidence="2">The sequence shown here is derived from an EMBL/GenBank/DDBJ whole genome shotgun (WGS) entry which is preliminary data.</text>
</comment>
<feature type="signal peptide" evidence="1">
    <location>
        <begin position="1"/>
        <end position="23"/>
    </location>
</feature>
<dbReference type="Proteomes" id="UP000282876">
    <property type="component" value="Unassembled WGS sequence"/>
</dbReference>
<protein>
    <submittedName>
        <fullName evidence="2">Uncharacterized protein</fullName>
    </submittedName>
</protein>
<gene>
    <name evidence="2" type="ORF">TUBRATIS_26990</name>
</gene>
<organism evidence="2 3">
    <name type="scientific">Tubulinosema ratisbonensis</name>
    <dbReference type="NCBI Taxonomy" id="291195"/>
    <lineage>
        <taxon>Eukaryota</taxon>
        <taxon>Fungi</taxon>
        <taxon>Fungi incertae sedis</taxon>
        <taxon>Microsporidia</taxon>
        <taxon>Tubulinosematoidea</taxon>
        <taxon>Tubulinosematidae</taxon>
        <taxon>Tubulinosema</taxon>
    </lineage>
</organism>
<reference evidence="2 3" key="1">
    <citation type="submission" date="2018-10" db="EMBL/GenBank/DDBJ databases">
        <title>Draft genome sequence of the microsporidian Tubulinosema ratisbonensis.</title>
        <authorList>
            <person name="Polonais V."/>
            <person name="Peyretaillade E."/>
            <person name="Niehus S."/>
            <person name="Wawrzyniak I."/>
            <person name="Franchet A."/>
            <person name="Gaspin C."/>
            <person name="Reichstadt M."/>
            <person name="Belser C."/>
            <person name="Labadie K."/>
            <person name="Delbac F."/>
            <person name="Ferrandon D."/>
        </authorList>
    </citation>
    <scope>NUCLEOTIDE SEQUENCE [LARGE SCALE GENOMIC DNA]</scope>
    <source>
        <strain evidence="2 3">Franzen</strain>
    </source>
</reference>
<proteinExistence type="predicted"/>
<dbReference type="EMBL" id="RCSS01000742">
    <property type="protein sequence ID" value="RVD90867.1"/>
    <property type="molecule type" value="Genomic_DNA"/>
</dbReference>
<evidence type="ECO:0000313" key="3">
    <source>
        <dbReference type="Proteomes" id="UP000282876"/>
    </source>
</evidence>
<keyword evidence="3" id="KW-1185">Reference proteome</keyword>
<name>A0A437AIG0_9MICR</name>
<sequence>MYNKSKNMILYFSLILKVICTLTKVNLQTESKLKNSLKKYKQQTVLLVGLDRIERSNVESSFSFVSVVEMNGKRNVKEEGFDLEKFDNIHYCKVNKLEVKDFLAEFRKILQNLTDENNYDIILVDQKVLKKYQIKDEIELKNLDVYKEDGSKVNIDIFEQIK</sequence>
<evidence type="ECO:0000313" key="2">
    <source>
        <dbReference type="EMBL" id="RVD90867.1"/>
    </source>
</evidence>
<accession>A0A437AIG0</accession>
<feature type="chain" id="PRO_5019127029" evidence="1">
    <location>
        <begin position="24"/>
        <end position="162"/>
    </location>
</feature>
<keyword evidence="1" id="KW-0732">Signal</keyword>
<dbReference type="AlphaFoldDB" id="A0A437AIG0"/>
<evidence type="ECO:0000256" key="1">
    <source>
        <dbReference type="SAM" id="SignalP"/>
    </source>
</evidence>